<evidence type="ECO:0000256" key="8">
    <source>
        <dbReference type="ARBA" id="ARBA00023004"/>
    </source>
</evidence>
<evidence type="ECO:0000256" key="1">
    <source>
        <dbReference type="ARBA" id="ARBA00001971"/>
    </source>
</evidence>
<evidence type="ECO:0000256" key="9">
    <source>
        <dbReference type="ARBA" id="ARBA00023033"/>
    </source>
</evidence>
<dbReference type="GO" id="GO:0006700">
    <property type="term" value="P:C21-steroid hormone biosynthetic process"/>
    <property type="evidence" value="ECO:0007669"/>
    <property type="project" value="TreeGrafter"/>
</dbReference>
<protein>
    <submittedName>
        <fullName evidence="14">25-hydroxyvitamin D-1 alpha hydroxylase, mitochondrial-like</fullName>
    </submittedName>
</protein>
<dbReference type="InterPro" id="IPR001128">
    <property type="entry name" value="Cyt_P450"/>
</dbReference>
<dbReference type="InterPro" id="IPR050479">
    <property type="entry name" value="CYP11_CYP27_families"/>
</dbReference>
<keyword evidence="6" id="KW-0809">Transit peptide</keyword>
<dbReference type="FunFam" id="1.10.630.10:FF:000006">
    <property type="entry name" value="Cytochrome P450 302a1, mitochondrial"/>
    <property type="match status" value="1"/>
</dbReference>
<dbReference type="GO" id="GO:0005743">
    <property type="term" value="C:mitochondrial inner membrane"/>
    <property type="evidence" value="ECO:0007669"/>
    <property type="project" value="UniProtKB-SubCell"/>
</dbReference>
<dbReference type="InterPro" id="IPR017972">
    <property type="entry name" value="Cyt_P450_CS"/>
</dbReference>
<comment type="subcellular location">
    <subcellularLocation>
        <location evidence="2">Mitochondrion inner membrane</location>
        <topology evidence="2">Peripheral membrane protein</topology>
    </subcellularLocation>
</comment>
<dbReference type="GO" id="GO:0006704">
    <property type="term" value="P:glucocorticoid biosynthetic process"/>
    <property type="evidence" value="ECO:0007669"/>
    <property type="project" value="TreeGrafter"/>
</dbReference>
<dbReference type="InterPro" id="IPR002401">
    <property type="entry name" value="Cyt_P450_E_grp-I"/>
</dbReference>
<dbReference type="GO" id="GO:0071375">
    <property type="term" value="P:cellular response to peptide hormone stimulus"/>
    <property type="evidence" value="ECO:0007669"/>
    <property type="project" value="TreeGrafter"/>
</dbReference>
<dbReference type="GeneID" id="103084276"/>
<dbReference type="GO" id="GO:0005506">
    <property type="term" value="F:iron ion binding"/>
    <property type="evidence" value="ECO:0007669"/>
    <property type="project" value="InterPro"/>
</dbReference>
<keyword evidence="13" id="KW-1185">Reference proteome</keyword>
<dbReference type="OrthoDB" id="3945418at2759"/>
<comment type="similarity">
    <text evidence="3 12">Belongs to the cytochrome P450 family.</text>
</comment>
<evidence type="ECO:0000256" key="6">
    <source>
        <dbReference type="ARBA" id="ARBA00022946"/>
    </source>
</evidence>
<dbReference type="STRING" id="118797.A0A340Y353"/>
<evidence type="ECO:0000313" key="14">
    <source>
        <dbReference type="RefSeq" id="XP_007467693.1"/>
    </source>
</evidence>
<dbReference type="Gene3D" id="1.10.630.10">
    <property type="entry name" value="Cytochrome P450"/>
    <property type="match status" value="1"/>
</dbReference>
<dbReference type="GO" id="GO:0004497">
    <property type="term" value="F:monooxygenase activity"/>
    <property type="evidence" value="ECO:0007669"/>
    <property type="project" value="UniProtKB-KW"/>
</dbReference>
<name>A0A340Y353_LIPVE</name>
<evidence type="ECO:0000313" key="13">
    <source>
        <dbReference type="Proteomes" id="UP000265300"/>
    </source>
</evidence>
<evidence type="ECO:0000256" key="2">
    <source>
        <dbReference type="ARBA" id="ARBA00004637"/>
    </source>
</evidence>
<dbReference type="SUPFAM" id="SSF48264">
    <property type="entry name" value="Cytochrome P450"/>
    <property type="match status" value="1"/>
</dbReference>
<evidence type="ECO:0000256" key="10">
    <source>
        <dbReference type="ARBA" id="ARBA00023136"/>
    </source>
</evidence>
<dbReference type="InterPro" id="IPR036396">
    <property type="entry name" value="Cyt_P450_sf"/>
</dbReference>
<evidence type="ECO:0000256" key="4">
    <source>
        <dbReference type="ARBA" id="ARBA00022617"/>
    </source>
</evidence>
<accession>A0A340Y353</accession>
<keyword evidence="7 12" id="KW-0560">Oxidoreductase</keyword>
<dbReference type="GO" id="GO:0042359">
    <property type="term" value="P:vitamin D metabolic process"/>
    <property type="evidence" value="ECO:0007669"/>
    <property type="project" value="UniProtKB-ARBA"/>
</dbReference>
<dbReference type="PANTHER" id="PTHR24279">
    <property type="entry name" value="CYTOCHROME P450"/>
    <property type="match status" value="1"/>
</dbReference>
<evidence type="ECO:0000256" key="3">
    <source>
        <dbReference type="ARBA" id="ARBA00010617"/>
    </source>
</evidence>
<keyword evidence="8 11" id="KW-0408">Iron</keyword>
<keyword evidence="10" id="KW-0472">Membrane</keyword>
<gene>
    <name evidence="14" type="primary">LOC103084276</name>
</gene>
<sequence>MTQTPKLASRVFHRVHCPELGASLGSRGSDSAPRGLADIPGPSTPGFLAELFCKGGLSRLHELQVQGAARFGPVWLASFGKVRSVYVATPTLVEQLLRQEGPRPERCSFSPWAEHRRRRQRACGLLTAEGEEWQRLRSLLAPLLLRPQAAARYAGTLHDVVGDLVRRLRRQRGLGAGPPALVRDVAGEFYKFALEGIAAVLLGSRLGCLEAQVPPDIETFIRAVRSVFVSTLLTMAMPSWLHRLVPGPWSRLCRDWDQMFAFAQQHVERREAEVAMRSQGKSEGDTGFGAHLTYFLFQEELPAPSILGNVTELLLAGVDTVSNTLSWALYELSRHPEVQTALRSEITAALGPSSSAHPSATALSQLPLLKAVIKEVLRLYPVVPGNSRVPDKDVCVGEYIIPKNTLVTLCHYATSRDPAQFPEPNSFCPARWLGDGPASHPFASLPFGFGKRSCMGRRLAELELQMVLAQILIHFEVQPEPGAAPVRPMTRTVLVPERSINLQFVDR</sequence>
<dbReference type="PROSITE" id="PS00086">
    <property type="entry name" value="CYTOCHROME_P450"/>
    <property type="match status" value="1"/>
</dbReference>
<dbReference type="CDD" id="cd20648">
    <property type="entry name" value="CYP27B1"/>
    <property type="match status" value="1"/>
</dbReference>
<dbReference type="GO" id="GO:0034650">
    <property type="term" value="P:cortisol metabolic process"/>
    <property type="evidence" value="ECO:0007669"/>
    <property type="project" value="TreeGrafter"/>
</dbReference>
<dbReference type="PANTHER" id="PTHR24279:SF121">
    <property type="entry name" value="CYTOCHROME P450 FAMILY 27 SUBFAMILY B MEMBER 1"/>
    <property type="match status" value="1"/>
</dbReference>
<comment type="cofactor">
    <cofactor evidence="1 11">
        <name>heme</name>
        <dbReference type="ChEBI" id="CHEBI:30413"/>
    </cofactor>
</comment>
<evidence type="ECO:0000256" key="7">
    <source>
        <dbReference type="ARBA" id="ARBA00023002"/>
    </source>
</evidence>
<keyword evidence="4 11" id="KW-0349">Heme</keyword>
<organism evidence="13 14">
    <name type="scientific">Lipotes vexillifer</name>
    <name type="common">Yangtze river dolphin</name>
    <dbReference type="NCBI Taxonomy" id="118797"/>
    <lineage>
        <taxon>Eukaryota</taxon>
        <taxon>Metazoa</taxon>
        <taxon>Chordata</taxon>
        <taxon>Craniata</taxon>
        <taxon>Vertebrata</taxon>
        <taxon>Euteleostomi</taxon>
        <taxon>Mammalia</taxon>
        <taxon>Eutheria</taxon>
        <taxon>Laurasiatheria</taxon>
        <taxon>Artiodactyla</taxon>
        <taxon>Whippomorpha</taxon>
        <taxon>Cetacea</taxon>
        <taxon>Odontoceti</taxon>
        <taxon>Lipotidae</taxon>
        <taxon>Lipotes</taxon>
    </lineage>
</organism>
<proteinExistence type="inferred from homology"/>
<dbReference type="KEGG" id="lve:103084276"/>
<reference evidence="14" key="1">
    <citation type="submission" date="2025-08" db="UniProtKB">
        <authorList>
            <consortium name="RefSeq"/>
        </authorList>
    </citation>
    <scope>IDENTIFICATION</scope>
</reference>
<dbReference type="GO" id="GO:0020037">
    <property type="term" value="F:heme binding"/>
    <property type="evidence" value="ECO:0007669"/>
    <property type="project" value="InterPro"/>
</dbReference>
<feature type="binding site" description="axial binding residue" evidence="11">
    <location>
        <position position="454"/>
    </location>
    <ligand>
        <name>heme</name>
        <dbReference type="ChEBI" id="CHEBI:30413"/>
    </ligand>
    <ligandPart>
        <name>Fe</name>
        <dbReference type="ChEBI" id="CHEBI:18248"/>
    </ligandPart>
</feature>
<dbReference type="InParanoid" id="A0A340Y353"/>
<evidence type="ECO:0000256" key="11">
    <source>
        <dbReference type="PIRSR" id="PIRSR602401-1"/>
    </source>
</evidence>
<dbReference type="AlphaFoldDB" id="A0A340Y353"/>
<evidence type="ECO:0000256" key="5">
    <source>
        <dbReference type="ARBA" id="ARBA00022723"/>
    </source>
</evidence>
<dbReference type="GO" id="GO:0008203">
    <property type="term" value="P:cholesterol metabolic process"/>
    <property type="evidence" value="ECO:0007669"/>
    <property type="project" value="TreeGrafter"/>
</dbReference>
<dbReference type="GO" id="GO:0016705">
    <property type="term" value="F:oxidoreductase activity, acting on paired donors, with incorporation or reduction of molecular oxygen"/>
    <property type="evidence" value="ECO:0007669"/>
    <property type="project" value="InterPro"/>
</dbReference>
<dbReference type="RefSeq" id="XP_007467693.1">
    <property type="nucleotide sequence ID" value="XM_007467631.1"/>
</dbReference>
<dbReference type="PRINTS" id="PR00463">
    <property type="entry name" value="EP450I"/>
</dbReference>
<dbReference type="PRINTS" id="PR00385">
    <property type="entry name" value="P450"/>
</dbReference>
<dbReference type="Pfam" id="PF00067">
    <property type="entry name" value="p450"/>
    <property type="match status" value="1"/>
</dbReference>
<keyword evidence="5 11" id="KW-0479">Metal-binding</keyword>
<dbReference type="Proteomes" id="UP000265300">
    <property type="component" value="Unplaced"/>
</dbReference>
<dbReference type="FunCoup" id="A0A340Y353">
    <property type="interactions" value="27"/>
</dbReference>
<keyword evidence="9 12" id="KW-0503">Monooxygenase</keyword>
<evidence type="ECO:0000256" key="12">
    <source>
        <dbReference type="RuleBase" id="RU000461"/>
    </source>
</evidence>